<keyword evidence="3" id="KW-0325">Glycoprotein</keyword>
<evidence type="ECO:0000256" key="2">
    <source>
        <dbReference type="ARBA" id="ARBA00022525"/>
    </source>
</evidence>
<feature type="region of interest" description="Disordered" evidence="4">
    <location>
        <begin position="174"/>
        <end position="196"/>
    </location>
</feature>
<dbReference type="InterPro" id="IPR019791">
    <property type="entry name" value="Haem_peroxidase_animal"/>
</dbReference>
<dbReference type="PROSITE" id="PS50292">
    <property type="entry name" value="PEROXIDASE_3"/>
    <property type="match status" value="1"/>
</dbReference>
<dbReference type="PANTHER" id="PTHR11475">
    <property type="entry name" value="OXIDASE/PEROXIDASE"/>
    <property type="match status" value="1"/>
</dbReference>
<evidence type="ECO:0000256" key="4">
    <source>
        <dbReference type="SAM" id="MobiDB-lite"/>
    </source>
</evidence>
<dbReference type="Gene3D" id="1.10.640.10">
    <property type="entry name" value="Haem peroxidase domain superfamily, animal type"/>
    <property type="match status" value="1"/>
</dbReference>
<keyword evidence="7" id="KW-1185">Reference proteome</keyword>
<proteinExistence type="predicted"/>
<dbReference type="EMBL" id="BAABAT010000016">
    <property type="protein sequence ID" value="GAA4253825.1"/>
    <property type="molecule type" value="Genomic_DNA"/>
</dbReference>
<dbReference type="Gene3D" id="2.60.120.260">
    <property type="entry name" value="Galactose-binding domain-like"/>
    <property type="match status" value="2"/>
</dbReference>
<protein>
    <recommendedName>
        <fullName evidence="5">F5/8 type C domain-containing protein</fullName>
    </recommendedName>
</protein>
<dbReference type="Proteomes" id="UP001500620">
    <property type="component" value="Unassembled WGS sequence"/>
</dbReference>
<dbReference type="Pfam" id="PF03098">
    <property type="entry name" value="An_peroxidase"/>
    <property type="match status" value="2"/>
</dbReference>
<organism evidence="6 7">
    <name type="scientific">Dactylosporangium darangshiense</name>
    <dbReference type="NCBI Taxonomy" id="579108"/>
    <lineage>
        <taxon>Bacteria</taxon>
        <taxon>Bacillati</taxon>
        <taxon>Actinomycetota</taxon>
        <taxon>Actinomycetes</taxon>
        <taxon>Micromonosporales</taxon>
        <taxon>Micromonosporaceae</taxon>
        <taxon>Dactylosporangium</taxon>
    </lineage>
</organism>
<reference evidence="7" key="1">
    <citation type="journal article" date="2019" name="Int. J. Syst. Evol. Microbiol.">
        <title>The Global Catalogue of Microorganisms (GCM) 10K type strain sequencing project: providing services to taxonomists for standard genome sequencing and annotation.</title>
        <authorList>
            <consortium name="The Broad Institute Genomics Platform"/>
            <consortium name="The Broad Institute Genome Sequencing Center for Infectious Disease"/>
            <person name="Wu L."/>
            <person name="Ma J."/>
        </authorList>
    </citation>
    <scope>NUCLEOTIDE SEQUENCE [LARGE SCALE GENOMIC DNA]</scope>
    <source>
        <strain evidence="7">JCM 17441</strain>
    </source>
</reference>
<dbReference type="Pfam" id="PF00754">
    <property type="entry name" value="F5_F8_type_C"/>
    <property type="match status" value="2"/>
</dbReference>
<evidence type="ECO:0000256" key="1">
    <source>
        <dbReference type="ARBA" id="ARBA00004613"/>
    </source>
</evidence>
<comment type="subcellular location">
    <subcellularLocation>
        <location evidence="1">Secreted</location>
    </subcellularLocation>
</comment>
<feature type="domain" description="F5/8 type C" evidence="5">
    <location>
        <begin position="24"/>
        <end position="161"/>
    </location>
</feature>
<dbReference type="SUPFAM" id="SSF49785">
    <property type="entry name" value="Galactose-binding domain-like"/>
    <property type="match status" value="2"/>
</dbReference>
<dbReference type="InterPro" id="IPR010255">
    <property type="entry name" value="Haem_peroxidase_sf"/>
</dbReference>
<gene>
    <name evidence="6" type="ORF">GCM10022255_056150</name>
</gene>
<evidence type="ECO:0000313" key="6">
    <source>
        <dbReference type="EMBL" id="GAA4253825.1"/>
    </source>
</evidence>
<accession>A0ABP8DE41</accession>
<dbReference type="InterPro" id="IPR000421">
    <property type="entry name" value="FA58C"/>
</dbReference>
<dbReference type="PROSITE" id="PS50022">
    <property type="entry name" value="FA58C_3"/>
    <property type="match status" value="2"/>
</dbReference>
<evidence type="ECO:0000259" key="5">
    <source>
        <dbReference type="PROSITE" id="PS50022"/>
    </source>
</evidence>
<dbReference type="InterPro" id="IPR037120">
    <property type="entry name" value="Haem_peroxidase_sf_animal"/>
</dbReference>
<comment type="caution">
    <text evidence="6">The sequence shown here is derived from an EMBL/GenBank/DDBJ whole genome shotgun (WGS) entry which is preliminary data.</text>
</comment>
<feature type="domain" description="F5/8 type C" evidence="5">
    <location>
        <begin position="167"/>
        <end position="297"/>
    </location>
</feature>
<evidence type="ECO:0000313" key="7">
    <source>
        <dbReference type="Proteomes" id="UP001500620"/>
    </source>
</evidence>
<dbReference type="RefSeq" id="WP_345130882.1">
    <property type="nucleotide sequence ID" value="NZ_BAABAT010000016.1"/>
</dbReference>
<dbReference type="PANTHER" id="PTHR11475:SF4">
    <property type="entry name" value="CHORION PEROXIDASE"/>
    <property type="match status" value="1"/>
</dbReference>
<dbReference type="SMART" id="SM00231">
    <property type="entry name" value="FA58C"/>
    <property type="match status" value="2"/>
</dbReference>
<keyword evidence="2" id="KW-0964">Secreted</keyword>
<dbReference type="InterPro" id="IPR008979">
    <property type="entry name" value="Galactose-bd-like_sf"/>
</dbReference>
<dbReference type="SUPFAM" id="SSF48113">
    <property type="entry name" value="Heme-dependent peroxidases"/>
    <property type="match status" value="1"/>
</dbReference>
<evidence type="ECO:0000256" key="3">
    <source>
        <dbReference type="ARBA" id="ARBA00023180"/>
    </source>
</evidence>
<name>A0ABP8DE41_9ACTN</name>
<sequence length="896" mass="94890">MHPNPRRLPILVLVAALLAGVLVAGWSGPAHAAGTLLSRGRPAVASSLENAGTPASAAVDGNGGTRWSSAFGDPQWLRVDLGAPADLSQVVLTWQNSYATAFSIQVSDDAATWATVYSTTTGAGGTQTLTVHGTGRFVRMYGTARHTQFGYSLWEFAVYGTYARTGCAAADNARGRPATASSTEGAATPASAAVDGNPGTRWSSAFSDPQWIQVDLGVTRRLCLIVLNWQNSYASAFSIQTSATGTGGWTTVYSTTTGPGGLQVLPVGGTGRYVRVLGTARHTQYGYSLWDFEVYAAADAPILGAFEAESLDGYGNNPGAANRGQAGTVYRRVGAARYADGKSRPVSGPNARAVSNRIFNDTNVNVFSERGVTQWGNVWGQFIDHTIGLRDEDGEAADIPFDPADPLESFTDDLGVIPFSRTAAAPGTGVTNARQQVNTVSSYIDAWAVYGGTQQRLDWLRDGPALFLPGGYLPRADSRGNAGTAPAMQVDGRLLAVPGRAVVAGDVRANENIALTAVQTLFAREHNRIVSLLPATMSAQDKFAIARAVVIAEQQYVTYNEFLPAMGVALPAYAGYNAGVDASVSNEFATVGYRAHSQIHGEIEVEADAGRYSAATLDALRAQGAEIAAGAGEVTVAIPLNVAFFNPDLVPMLQLGPLLEAIGSESEYRNDELIDNQLRSVLFQVPVSGNPECLDGPGLPECFDGVVDLGAIDLQRGRDHGMPSYNQLRAAYGLPAKTSFTAITGEATDAFPADPLLTPGHEIDDPNSLDIVSLFDINGNPTTVANDDATRVVRRTTLAARLKATYGSVDNLDAFTGMLAEAHTSGTELGELQRAIWAEQFAALRDGDRFFYDGDPLLPYLLDHYGIDYRHTLGQLIALNTDVPAAELPASVFRLH</sequence>